<accession>A0ABM9NDC6</accession>
<keyword evidence="2" id="KW-1185">Reference proteome</keyword>
<dbReference type="RefSeq" id="WP_010422273.1">
    <property type="nucleotide sequence ID" value="NZ_OY974080.1"/>
</dbReference>
<reference evidence="1 2" key="1">
    <citation type="submission" date="2024-02" db="EMBL/GenBank/DDBJ databases">
        <authorList>
            <person name="Nijsse B."/>
            <person name="Sprong H."/>
        </authorList>
    </citation>
    <scope>NUCLEOTIDE SEQUENCE [LARGE SCALE GENOMIC DNA]</scope>
    <source>
        <strain evidence="1">OB144</strain>
    </source>
</reference>
<proteinExistence type="predicted"/>
<sequence length="73" mass="8680">MEELENNKGLEKRLKAVKKTLAYLQMNPRHLSLNTHKYKSIKGHNGEEIFEAYAENNTPTAYRIFWHYGTKQR</sequence>
<name>A0ABM9NDC6_RICHE</name>
<evidence type="ECO:0000313" key="1">
    <source>
        <dbReference type="EMBL" id="CAK9121580.1"/>
    </source>
</evidence>
<dbReference type="EMBL" id="OZ018776">
    <property type="protein sequence ID" value="CAK9121580.1"/>
    <property type="molecule type" value="Genomic_DNA"/>
</dbReference>
<protein>
    <submittedName>
        <fullName evidence="1">Toxin YoeB</fullName>
    </submittedName>
</protein>
<gene>
    <name evidence="1" type="primary">yoeB</name>
    <name evidence="1" type="ORF">OB144RH_07325</name>
</gene>
<dbReference type="Proteomes" id="UP001642485">
    <property type="component" value="Chromosome"/>
</dbReference>
<evidence type="ECO:0000313" key="2">
    <source>
        <dbReference type="Proteomes" id="UP001642485"/>
    </source>
</evidence>
<organism evidence="1 2">
    <name type="scientific">Rickettsia helvetica</name>
    <dbReference type="NCBI Taxonomy" id="35789"/>
    <lineage>
        <taxon>Bacteria</taxon>
        <taxon>Pseudomonadati</taxon>
        <taxon>Pseudomonadota</taxon>
        <taxon>Alphaproteobacteria</taxon>
        <taxon>Rickettsiales</taxon>
        <taxon>Rickettsiaceae</taxon>
        <taxon>Rickettsieae</taxon>
        <taxon>Rickettsia</taxon>
        <taxon>spotted fever group</taxon>
    </lineage>
</organism>